<dbReference type="GO" id="GO:0016020">
    <property type="term" value="C:membrane"/>
    <property type="evidence" value="ECO:0007669"/>
    <property type="project" value="UniProtKB-SubCell"/>
</dbReference>
<evidence type="ECO:0000256" key="8">
    <source>
        <dbReference type="ARBA" id="ARBA00022741"/>
    </source>
</evidence>
<gene>
    <name evidence="17" type="ORF">ACH5RR_034037</name>
</gene>
<evidence type="ECO:0000256" key="5">
    <source>
        <dbReference type="ARBA" id="ARBA00022679"/>
    </source>
</evidence>
<dbReference type="SUPFAM" id="SSF52058">
    <property type="entry name" value="L domain-like"/>
    <property type="match status" value="1"/>
</dbReference>
<dbReference type="PROSITE" id="PS50011">
    <property type="entry name" value="PROTEIN_KINASE_DOM"/>
    <property type="match status" value="1"/>
</dbReference>
<organism evidence="17 18">
    <name type="scientific">Cinchona calisaya</name>
    <dbReference type="NCBI Taxonomy" id="153742"/>
    <lineage>
        <taxon>Eukaryota</taxon>
        <taxon>Viridiplantae</taxon>
        <taxon>Streptophyta</taxon>
        <taxon>Embryophyta</taxon>
        <taxon>Tracheophyta</taxon>
        <taxon>Spermatophyta</taxon>
        <taxon>Magnoliopsida</taxon>
        <taxon>eudicotyledons</taxon>
        <taxon>Gunneridae</taxon>
        <taxon>Pentapetalae</taxon>
        <taxon>asterids</taxon>
        <taxon>lamiids</taxon>
        <taxon>Gentianales</taxon>
        <taxon>Rubiaceae</taxon>
        <taxon>Cinchonoideae</taxon>
        <taxon>Cinchoneae</taxon>
        <taxon>Cinchona</taxon>
    </lineage>
</organism>
<comment type="catalytic activity">
    <reaction evidence="13">
        <text>L-threonyl-[protein] + ATP = O-phospho-L-threonyl-[protein] + ADP + H(+)</text>
        <dbReference type="Rhea" id="RHEA:46608"/>
        <dbReference type="Rhea" id="RHEA-COMP:11060"/>
        <dbReference type="Rhea" id="RHEA-COMP:11605"/>
        <dbReference type="ChEBI" id="CHEBI:15378"/>
        <dbReference type="ChEBI" id="CHEBI:30013"/>
        <dbReference type="ChEBI" id="CHEBI:30616"/>
        <dbReference type="ChEBI" id="CHEBI:61977"/>
        <dbReference type="ChEBI" id="CHEBI:456216"/>
        <dbReference type="EC" id="2.7.11.1"/>
    </reaction>
</comment>
<dbReference type="InterPro" id="IPR051420">
    <property type="entry name" value="Ser_Thr_Kinases_DiverseReg"/>
</dbReference>
<dbReference type="InterPro" id="IPR011009">
    <property type="entry name" value="Kinase-like_dom_sf"/>
</dbReference>
<evidence type="ECO:0000256" key="3">
    <source>
        <dbReference type="ARBA" id="ARBA00022527"/>
    </source>
</evidence>
<feature type="region of interest" description="Disordered" evidence="15">
    <location>
        <begin position="263"/>
        <end position="289"/>
    </location>
</feature>
<dbReference type="PANTHER" id="PTHR48005">
    <property type="entry name" value="LEUCINE RICH REPEAT KINASE 2"/>
    <property type="match status" value="1"/>
</dbReference>
<dbReference type="PANTHER" id="PTHR48005:SF70">
    <property type="entry name" value="MDIS1-INTERACTING RECEPTOR LIKE KINASE 2-LIKE"/>
    <property type="match status" value="1"/>
</dbReference>
<dbReference type="EC" id="2.7.11.1" evidence="2"/>
<comment type="subcellular location">
    <subcellularLocation>
        <location evidence="1">Membrane</location>
    </subcellularLocation>
</comment>
<evidence type="ECO:0000256" key="10">
    <source>
        <dbReference type="ARBA" id="ARBA00022840"/>
    </source>
</evidence>
<evidence type="ECO:0000256" key="6">
    <source>
        <dbReference type="ARBA" id="ARBA00022692"/>
    </source>
</evidence>
<evidence type="ECO:0000256" key="12">
    <source>
        <dbReference type="ARBA" id="ARBA00023136"/>
    </source>
</evidence>
<evidence type="ECO:0000313" key="18">
    <source>
        <dbReference type="Proteomes" id="UP001630127"/>
    </source>
</evidence>
<dbReference type="InterPro" id="IPR001611">
    <property type="entry name" value="Leu-rich_rpt"/>
</dbReference>
<dbReference type="InterPro" id="IPR032675">
    <property type="entry name" value="LRR_dom_sf"/>
</dbReference>
<keyword evidence="11" id="KW-1133">Transmembrane helix</keyword>
<dbReference type="Gene3D" id="3.80.10.10">
    <property type="entry name" value="Ribonuclease Inhibitor"/>
    <property type="match status" value="1"/>
</dbReference>
<evidence type="ECO:0000256" key="4">
    <source>
        <dbReference type="ARBA" id="ARBA00022614"/>
    </source>
</evidence>
<dbReference type="PROSITE" id="PS00109">
    <property type="entry name" value="PROTEIN_KINASE_TYR"/>
    <property type="match status" value="1"/>
</dbReference>
<evidence type="ECO:0000256" key="15">
    <source>
        <dbReference type="SAM" id="MobiDB-lite"/>
    </source>
</evidence>
<evidence type="ECO:0000256" key="1">
    <source>
        <dbReference type="ARBA" id="ARBA00004370"/>
    </source>
</evidence>
<dbReference type="PRINTS" id="PR00019">
    <property type="entry name" value="LEURICHRPT"/>
</dbReference>
<dbReference type="InterPro" id="IPR008266">
    <property type="entry name" value="Tyr_kinase_AS"/>
</dbReference>
<keyword evidence="8" id="KW-0547">Nucleotide-binding</keyword>
<keyword evidence="10" id="KW-0067">ATP-binding</keyword>
<dbReference type="EMBL" id="JBJUIK010000014">
    <property type="protein sequence ID" value="KAL3504196.1"/>
    <property type="molecule type" value="Genomic_DNA"/>
</dbReference>
<dbReference type="InterPro" id="IPR000719">
    <property type="entry name" value="Prot_kinase_dom"/>
</dbReference>
<evidence type="ECO:0000256" key="11">
    <source>
        <dbReference type="ARBA" id="ARBA00022989"/>
    </source>
</evidence>
<sequence>MQLLDLNLSHNMLEEIIPSQMGYISTLETLDLSNNRLTGQTPQQLGHLPSIETMNLSRNELSVRKIHQHEPNSGVLDIPLRFENETDVLTKLRHRNIVKLYGYCSHARHTSLVYEFLGGGSLYEILITDEKAMELQWIKRMNIRKDVSKAISYMHNDFFPSIVHRDISSKNILLDSKQNAHVSDFGTAKFLRLDSSNWTPFHGTYGYAAPELAYITEVNAKSDVYSFGMLALKVIMGKHPEKLIDFLLATEKKVEEAHNCKNDVAKGSTSGSSNSLPVHGADKKPRLNFPEVDDSLNENMIEERRHVLIVSLSPANNILEQQSSSDKTLLMW</sequence>
<evidence type="ECO:0000256" key="2">
    <source>
        <dbReference type="ARBA" id="ARBA00012513"/>
    </source>
</evidence>
<evidence type="ECO:0000313" key="17">
    <source>
        <dbReference type="EMBL" id="KAL3504196.1"/>
    </source>
</evidence>
<keyword evidence="4" id="KW-0433">Leucine-rich repeat</keyword>
<keyword evidence="7" id="KW-0677">Repeat</keyword>
<keyword evidence="6" id="KW-0812">Transmembrane</keyword>
<keyword evidence="9" id="KW-0418">Kinase</keyword>
<dbReference type="GO" id="GO:0004674">
    <property type="term" value="F:protein serine/threonine kinase activity"/>
    <property type="evidence" value="ECO:0007669"/>
    <property type="project" value="UniProtKB-KW"/>
</dbReference>
<protein>
    <recommendedName>
        <fullName evidence="2">non-specific serine/threonine protein kinase</fullName>
        <ecNumber evidence="2">2.7.11.1</ecNumber>
    </recommendedName>
</protein>
<comment type="caution">
    <text evidence="17">The sequence shown here is derived from an EMBL/GenBank/DDBJ whole genome shotgun (WGS) entry which is preliminary data.</text>
</comment>
<reference evidence="17 18" key="1">
    <citation type="submission" date="2024-11" db="EMBL/GenBank/DDBJ databases">
        <title>A near-complete genome assembly of Cinchona calisaya.</title>
        <authorList>
            <person name="Lian D.C."/>
            <person name="Zhao X.W."/>
            <person name="Wei L."/>
        </authorList>
    </citation>
    <scope>NUCLEOTIDE SEQUENCE [LARGE SCALE GENOMIC DNA]</scope>
    <source>
        <tissue evidence="17">Nenye</tissue>
    </source>
</reference>
<keyword evidence="5" id="KW-0808">Transferase</keyword>
<feature type="compositionally biased region" description="Polar residues" evidence="15">
    <location>
        <begin position="267"/>
        <end position="276"/>
    </location>
</feature>
<feature type="domain" description="Protein kinase" evidence="16">
    <location>
        <begin position="10"/>
        <end position="332"/>
    </location>
</feature>
<keyword evidence="3" id="KW-0723">Serine/threonine-protein kinase</keyword>
<dbReference type="SUPFAM" id="SSF56112">
    <property type="entry name" value="Protein kinase-like (PK-like)"/>
    <property type="match status" value="1"/>
</dbReference>
<evidence type="ECO:0000256" key="9">
    <source>
        <dbReference type="ARBA" id="ARBA00022777"/>
    </source>
</evidence>
<keyword evidence="12" id="KW-0472">Membrane</keyword>
<dbReference type="Pfam" id="PF00069">
    <property type="entry name" value="Pkinase"/>
    <property type="match status" value="1"/>
</dbReference>
<proteinExistence type="predicted"/>
<dbReference type="Pfam" id="PF00560">
    <property type="entry name" value="LRR_1"/>
    <property type="match status" value="2"/>
</dbReference>
<dbReference type="GO" id="GO:0005524">
    <property type="term" value="F:ATP binding"/>
    <property type="evidence" value="ECO:0007669"/>
    <property type="project" value="UniProtKB-KW"/>
</dbReference>
<dbReference type="AlphaFoldDB" id="A0ABD2YB02"/>
<evidence type="ECO:0000256" key="13">
    <source>
        <dbReference type="ARBA" id="ARBA00047899"/>
    </source>
</evidence>
<accession>A0ABD2YB02</accession>
<evidence type="ECO:0000259" key="16">
    <source>
        <dbReference type="PROSITE" id="PS50011"/>
    </source>
</evidence>
<keyword evidence="18" id="KW-1185">Reference proteome</keyword>
<name>A0ABD2YB02_9GENT</name>
<dbReference type="Gene3D" id="1.10.510.10">
    <property type="entry name" value="Transferase(Phosphotransferase) domain 1"/>
    <property type="match status" value="1"/>
</dbReference>
<comment type="catalytic activity">
    <reaction evidence="14">
        <text>L-seryl-[protein] + ATP = O-phospho-L-seryl-[protein] + ADP + H(+)</text>
        <dbReference type="Rhea" id="RHEA:17989"/>
        <dbReference type="Rhea" id="RHEA-COMP:9863"/>
        <dbReference type="Rhea" id="RHEA-COMP:11604"/>
        <dbReference type="ChEBI" id="CHEBI:15378"/>
        <dbReference type="ChEBI" id="CHEBI:29999"/>
        <dbReference type="ChEBI" id="CHEBI:30616"/>
        <dbReference type="ChEBI" id="CHEBI:83421"/>
        <dbReference type="ChEBI" id="CHEBI:456216"/>
        <dbReference type="EC" id="2.7.11.1"/>
    </reaction>
</comment>
<dbReference type="Proteomes" id="UP001630127">
    <property type="component" value="Unassembled WGS sequence"/>
</dbReference>
<evidence type="ECO:0000256" key="14">
    <source>
        <dbReference type="ARBA" id="ARBA00048679"/>
    </source>
</evidence>
<evidence type="ECO:0000256" key="7">
    <source>
        <dbReference type="ARBA" id="ARBA00022737"/>
    </source>
</evidence>